<geneLocation type="plasmid" evidence="1 2">
    <name>unnamed1</name>
</geneLocation>
<keyword evidence="2" id="KW-1185">Reference proteome</keyword>
<accession>A0A3G8YGQ8</accession>
<reference evidence="1 2" key="1">
    <citation type="submission" date="2018-11" db="EMBL/GenBank/DDBJ databases">
        <title>Deinococcus shelandsis sp. nov., isolated from South Shetland Islands soil of Antarctica.</title>
        <authorList>
            <person name="Tian J."/>
        </authorList>
    </citation>
    <scope>NUCLEOTIDE SEQUENCE [LARGE SCALE GENOMIC DNA]</scope>
    <source>
        <strain evidence="1 2">S14-83T</strain>
        <plasmid evidence="1 2">unnamed1</plasmid>
    </source>
</reference>
<evidence type="ECO:0000313" key="1">
    <source>
        <dbReference type="EMBL" id="AZI44482.1"/>
    </source>
</evidence>
<keyword evidence="1" id="KW-0614">Plasmid</keyword>
<dbReference type="Proteomes" id="UP000276417">
    <property type="component" value="Plasmid unnamed1"/>
</dbReference>
<name>A0A3G8YGQ8_9DEIO</name>
<organism evidence="1 2">
    <name type="scientific">Deinococcus psychrotolerans</name>
    <dbReference type="NCBI Taxonomy" id="2489213"/>
    <lineage>
        <taxon>Bacteria</taxon>
        <taxon>Thermotogati</taxon>
        <taxon>Deinococcota</taxon>
        <taxon>Deinococci</taxon>
        <taxon>Deinococcales</taxon>
        <taxon>Deinococcaceae</taxon>
        <taxon>Deinococcus</taxon>
    </lineage>
</organism>
<gene>
    <name evidence="1" type="ORF">EHF33_16330</name>
</gene>
<dbReference type="RefSeq" id="WP_124874160.1">
    <property type="nucleotide sequence ID" value="NZ_CP034185.1"/>
</dbReference>
<evidence type="ECO:0000313" key="2">
    <source>
        <dbReference type="Proteomes" id="UP000276417"/>
    </source>
</evidence>
<sequence>MDKSPRANAEQALKDLAGITPKKAVIAQSLLMGVPVVGPNLEVGTSNEITSFILQFSTEPTLDQYERKDGEGYEVQMDSRVCLEMKDRLDSIWDLFHPQGPK</sequence>
<protein>
    <submittedName>
        <fullName evidence="1">Uncharacterized protein</fullName>
    </submittedName>
</protein>
<dbReference type="KEGG" id="dph:EHF33_16330"/>
<dbReference type="AlphaFoldDB" id="A0A3G8YGQ8"/>
<dbReference type="EMBL" id="CP034185">
    <property type="protein sequence ID" value="AZI44482.1"/>
    <property type="molecule type" value="Genomic_DNA"/>
</dbReference>
<proteinExistence type="predicted"/>